<dbReference type="Proteomes" id="UP000557717">
    <property type="component" value="Unassembled WGS sequence"/>
</dbReference>
<dbReference type="PANTHER" id="PTHR31084:SF3">
    <property type="entry name" value="ALPHA-FUCOSIDASE A"/>
    <property type="match status" value="1"/>
</dbReference>
<dbReference type="PANTHER" id="PTHR31084">
    <property type="entry name" value="ALPHA-L-FUCOSIDASE 2"/>
    <property type="match status" value="1"/>
</dbReference>
<name>A0A840VH47_9BACT</name>
<dbReference type="InterPro" id="IPR049053">
    <property type="entry name" value="AFCA-like_C"/>
</dbReference>
<dbReference type="InterPro" id="IPR008928">
    <property type="entry name" value="6-hairpin_glycosidase_sf"/>
</dbReference>
<dbReference type="InterPro" id="IPR054363">
    <property type="entry name" value="GH95_cat"/>
</dbReference>
<dbReference type="InterPro" id="IPR012341">
    <property type="entry name" value="6hp_glycosidase-like_sf"/>
</dbReference>
<dbReference type="EMBL" id="JACHFD010000044">
    <property type="protein sequence ID" value="MBB5353918.1"/>
    <property type="molecule type" value="Genomic_DNA"/>
</dbReference>
<feature type="domain" description="Alpha fucosidase A-like C-terminal" evidence="1">
    <location>
        <begin position="412"/>
        <end position="473"/>
    </location>
</feature>
<dbReference type="Gene3D" id="1.50.10.10">
    <property type="match status" value="1"/>
</dbReference>
<dbReference type="SUPFAM" id="SSF48208">
    <property type="entry name" value="Six-hairpin glycosidases"/>
    <property type="match status" value="1"/>
</dbReference>
<dbReference type="Pfam" id="PF21307">
    <property type="entry name" value="Glyco_hydro_95_C"/>
    <property type="match status" value="1"/>
</dbReference>
<accession>A0A840VH47</accession>
<organism evidence="3 4">
    <name type="scientific">Haloferula luteola</name>
    <dbReference type="NCBI Taxonomy" id="595692"/>
    <lineage>
        <taxon>Bacteria</taxon>
        <taxon>Pseudomonadati</taxon>
        <taxon>Verrucomicrobiota</taxon>
        <taxon>Verrucomicrobiia</taxon>
        <taxon>Verrucomicrobiales</taxon>
        <taxon>Verrucomicrobiaceae</taxon>
        <taxon>Haloferula</taxon>
    </lineage>
</organism>
<dbReference type="RefSeq" id="WP_184022414.1">
    <property type="nucleotide sequence ID" value="NZ_JACHFD010000044.1"/>
</dbReference>
<proteinExistence type="predicted"/>
<sequence length="495" mass="56430">MKARLDQAAKHGWTELLARHEKDHRSLFDRVSLDLGKTDPEVAALPVNQRIQRYRDQAKELPRPCLDPELELLLFQYGRYLLIASSRPGTLPANLQGVWNNPNTLAWKSDYHTNINLQMNYWLAEVANLPELTLPLFEFLSTSASISRKYTTKEYGKDTERFVTRMSINPFGGTGWNWNIEGTAWLAQHFSEHYAFSGDREFLENTAWPWLRDVSKFWLGRLKELSDGQLVVPNAWSHEHGPHEDGTAHAQQLMWDLFTNTLAAARELKTDSDLQKRLEETITKLYGPKIGSWGQLMEWMEEKPEFEKSNHRHTSHLYAVYPGVQISQTETPEAARVSLTTQRGELGDSRRSWTWAWRTALWARLGKPDRAHGCVAGLLAYNTLDNLWTTHLPFQIDGNFGITAGISEMLVQSHAGEIELLPALPEVWPAGHVKGLRARGGFEVDVAWEKGTLSSAKIRSLTGEPLKVRLGERVVELPICRGESYRFGPDLTRIQ</sequence>
<evidence type="ECO:0000313" key="3">
    <source>
        <dbReference type="EMBL" id="MBB5353918.1"/>
    </source>
</evidence>
<evidence type="ECO:0000313" key="4">
    <source>
        <dbReference type="Proteomes" id="UP000557717"/>
    </source>
</evidence>
<keyword evidence="4" id="KW-1185">Reference proteome</keyword>
<feature type="domain" description="Glycosyl hydrolase family 95 catalytic" evidence="2">
    <location>
        <begin position="13"/>
        <end position="410"/>
    </location>
</feature>
<dbReference type="AlphaFoldDB" id="A0A840VH47"/>
<evidence type="ECO:0008006" key="5">
    <source>
        <dbReference type="Google" id="ProtNLM"/>
    </source>
</evidence>
<protein>
    <recommendedName>
        <fullName evidence="5">Alpha-L-fucosidase 2</fullName>
    </recommendedName>
</protein>
<dbReference type="GO" id="GO:0004560">
    <property type="term" value="F:alpha-L-fucosidase activity"/>
    <property type="evidence" value="ECO:0007669"/>
    <property type="project" value="TreeGrafter"/>
</dbReference>
<dbReference type="Pfam" id="PF22124">
    <property type="entry name" value="Glyco_hydro_95_cat"/>
    <property type="match status" value="1"/>
</dbReference>
<evidence type="ECO:0000259" key="1">
    <source>
        <dbReference type="Pfam" id="PF21307"/>
    </source>
</evidence>
<dbReference type="GO" id="GO:0005975">
    <property type="term" value="P:carbohydrate metabolic process"/>
    <property type="evidence" value="ECO:0007669"/>
    <property type="project" value="InterPro"/>
</dbReference>
<evidence type="ECO:0000259" key="2">
    <source>
        <dbReference type="Pfam" id="PF22124"/>
    </source>
</evidence>
<comment type="caution">
    <text evidence="3">The sequence shown here is derived from an EMBL/GenBank/DDBJ whole genome shotgun (WGS) entry which is preliminary data.</text>
</comment>
<reference evidence="3 4" key="1">
    <citation type="submission" date="2020-08" db="EMBL/GenBank/DDBJ databases">
        <title>Genomic Encyclopedia of Type Strains, Phase IV (KMG-IV): sequencing the most valuable type-strain genomes for metagenomic binning, comparative biology and taxonomic classification.</title>
        <authorList>
            <person name="Goeker M."/>
        </authorList>
    </citation>
    <scope>NUCLEOTIDE SEQUENCE [LARGE SCALE GENOMIC DNA]</scope>
    <source>
        <strain evidence="3 4">YC6886</strain>
    </source>
</reference>
<gene>
    <name evidence="3" type="ORF">HNR46_004183</name>
</gene>